<comment type="caution">
    <text evidence="1">The sequence shown here is derived from an EMBL/GenBank/DDBJ whole genome shotgun (WGS) entry which is preliminary data.</text>
</comment>
<keyword evidence="2" id="KW-1185">Reference proteome</keyword>
<sequence>MLNLVLKDNIRASAVCKSWLEAVLSVRIVDKSPWLMHFSKQSNLCELYDPLQRKMCELELPELANSKLINIPRLELSYQAIAFSCAPSNTCLLLALKPIDRGVALSTCNLGATQWITKNYPCWPPFESSFHSNLLYSNGCFYGLYGKGNFFCFNPTKRIWYLLTQPSLTKCHFGHKTEMSKIMFLAEHKGLIFGLFAYGNEKPSVYKLDSSKWEETSNKLNGLTVFTSKFSTETRIDLPWIRNNVHFSNVPFDRKHYVYYSFDEERYYQHKEHLQPQHHPYLVYGINIKSDVLRVALKIISYGC</sequence>
<evidence type="ECO:0000313" key="2">
    <source>
        <dbReference type="Proteomes" id="UP001558713"/>
    </source>
</evidence>
<dbReference type="AlphaFoldDB" id="A0ABD1B6N5"/>
<name>A0ABD1B6N5_CARAN</name>
<dbReference type="SUPFAM" id="SSF50965">
    <property type="entry name" value="Galactose oxidase, central domain"/>
    <property type="match status" value="1"/>
</dbReference>
<accession>A0ABD1B6N5</accession>
<dbReference type="PANTHER" id="PTHR33127:SF42">
    <property type="entry name" value="F-BOX_KELCH-REPEAT PROTEIN"/>
    <property type="match status" value="1"/>
</dbReference>
<dbReference type="EMBL" id="JBANAX010000323">
    <property type="protein sequence ID" value="KAL1214116.1"/>
    <property type="molecule type" value="Genomic_DNA"/>
</dbReference>
<dbReference type="Proteomes" id="UP001558713">
    <property type="component" value="Unassembled WGS sequence"/>
</dbReference>
<proteinExistence type="predicted"/>
<dbReference type="InterPro" id="IPR011043">
    <property type="entry name" value="Gal_Oxase/kelch_b-propeller"/>
</dbReference>
<protein>
    <submittedName>
        <fullName evidence="1">F-box protein</fullName>
    </submittedName>
</protein>
<organism evidence="1 2">
    <name type="scientific">Cardamine amara subsp. amara</name>
    <dbReference type="NCBI Taxonomy" id="228776"/>
    <lineage>
        <taxon>Eukaryota</taxon>
        <taxon>Viridiplantae</taxon>
        <taxon>Streptophyta</taxon>
        <taxon>Embryophyta</taxon>
        <taxon>Tracheophyta</taxon>
        <taxon>Spermatophyta</taxon>
        <taxon>Magnoliopsida</taxon>
        <taxon>eudicotyledons</taxon>
        <taxon>Gunneridae</taxon>
        <taxon>Pentapetalae</taxon>
        <taxon>rosids</taxon>
        <taxon>malvids</taxon>
        <taxon>Brassicales</taxon>
        <taxon>Brassicaceae</taxon>
        <taxon>Cardamineae</taxon>
        <taxon>Cardamine</taxon>
    </lineage>
</organism>
<reference evidence="1 2" key="1">
    <citation type="submission" date="2024-04" db="EMBL/GenBank/DDBJ databases">
        <title>Genome assembly C_amara_ONT_v2.</title>
        <authorList>
            <person name="Yant L."/>
            <person name="Moore C."/>
            <person name="Slenker M."/>
        </authorList>
    </citation>
    <scope>NUCLEOTIDE SEQUENCE [LARGE SCALE GENOMIC DNA]</scope>
    <source>
        <tissue evidence="1">Leaf</tissue>
    </source>
</reference>
<gene>
    <name evidence="1" type="ORF">V5N11_030618</name>
</gene>
<evidence type="ECO:0000313" key="1">
    <source>
        <dbReference type="EMBL" id="KAL1214116.1"/>
    </source>
</evidence>
<dbReference type="PANTHER" id="PTHR33127">
    <property type="entry name" value="TRANSMEMBRANE PROTEIN"/>
    <property type="match status" value="1"/>
</dbReference>